<evidence type="ECO:0000256" key="3">
    <source>
        <dbReference type="SAM" id="Coils"/>
    </source>
</evidence>
<feature type="domain" description="XS" evidence="4">
    <location>
        <begin position="130"/>
        <end position="238"/>
    </location>
</feature>
<evidence type="ECO:0000259" key="6">
    <source>
        <dbReference type="Pfam" id="PF03470"/>
    </source>
</evidence>
<dbReference type="InterPro" id="IPR005381">
    <property type="entry name" value="Znf-XS_domain"/>
</dbReference>
<dbReference type="EMBL" id="PNBA02000013">
    <property type="protein sequence ID" value="KAG6404442.1"/>
    <property type="molecule type" value="Genomic_DNA"/>
</dbReference>
<dbReference type="InterPro" id="IPR045177">
    <property type="entry name" value="FDM1-5/IDN2"/>
</dbReference>
<evidence type="ECO:0000313" key="7">
    <source>
        <dbReference type="EMBL" id="KAG6404442.1"/>
    </source>
</evidence>
<protein>
    <recommendedName>
        <fullName evidence="9">XS domain-containing protein</fullName>
    </recommendedName>
</protein>
<sequence length="1823" mass="207564">MDGIWDYMELMGTHVKHNSRKETDVGGFKAKKHVKKMYEALKNGRHQVTQSGQAYTCPYCPEKRGGSFRYTDLLQHATSIGSCNSKKRTEKNKANHRALAKYLAKDTAAGAGPSKPSNEVNVLAGIDHREVLVWPCIGIIVNIPTSFSNGSWESGSSYLRDQLVSKGFFPTRVLPLWNHQGHSGTAFVEFDMNFTGFTNALSFEKDYEANHLGKKKWLADNSKKPDLYAWLARIDEYTSNNVVGENLRNIACLRAVSVIVGEEARRTTTCPYCPDTRMRDFDYTDLLQHVSSIGRCNSKKRTATDKANHFAMATYLEKNVVSVAGPSLASPEVDALALANHLKSEEATGTSEPCDEVDVLADHDHYEMFAWPCIGIIVNIPTSLSNGRYVGESGGELRDQLAKRGFNPTRVRPLWNHQGHSGTALVEFCMDMTGFTNAMSFEKDYEYNLHGKKNWLENNATKSDPHAWVARADEYNSNSVVGENLRKIAHLRALSDIMGEEARRTTTCPYCPSTRRRDFIYKDLWQHANSIGSCNSKKRTERNKANHLALANYLEKDIVIGAGPSNPSPKVDVLTLAKSLKTEISARAGPSNPYGEEGAANHEYNELFVWPWVGVVVNIPTSFSNGCHVGESGSKMRDQLASRGLNPTRVRTLWNNGSHSGTAIVEFRKDWLGFTNAMSFEKDYMADHHGKKNWLAKDEKKSDPYAWIARADDYLSNDIVGEHLRKIGDLRTISGIMEEDVRMTNKLIHKLTNAIEAKQLLLLEMESRLKETETSLHQLIKENDNTRQAHNEEIKKIESSARNHFQRISNDHEKLKSQLEIQKRDLELRGQELMERQRHNEIERKKLAEDLEQHAACSLTGPGNVSKNAVKNSFNQAAAVVQRKVDEKVMKLAEEQKKQKEELRKRIILLEKQLDAKQALELEIEQLRGNLNVMRHIKYEGGVEVLDEVDLILKAMREKERELGDLEAINHTLVVQERKKNDELQDARKELVNGLKDMSINAHIGVKRMGELDSKPFHDVMKRIYGDTQADEMATELCSLWEEYLRDPEWHPIKVVYINGKHQAVINEDDEKLRDLREHYGDKVCNAVTAALSEINEYNPSGRYVTSELWNYEEGRRASLKEGVGVLLKHWSRSTVEPGGGGHEGLLSLDLNEHGFLVMLDQELILMGSSVEHSSGEDTDVSDSETEEYAEKAYEELKNGKHLVKLADQVYNCPFCPTKKRKDFHHKELLQHATSIGSCSSQKRTGKDKANHLALAKYLESDPVAGPSKPSDEVEALADQDRDEMFVWPWIGIVVNIPTSVQNGRYVGASGSKLRDELASKGFNPTRVRPLWNYQGHSGTAVVEFRKDWSGFTNAMSFEKYYEAKHHGKRNWLVKNEKKSDLYAWVARGDDYNSNNIVGENLRKIGDIRTVSDLMEEEARKTNKLVGNLTNVIEAKKMHLIEMESKYKETESSLSQLIKEKDNLHQEYNEEIKKIESSARDHFKRIFGDHEKLKFQLETQKRDLELRGQELMKRETHNEIERKKLSEDLEQMKRPPLATGTVHIVPVHHNAVKNCSLQAAAEEQRKADEKVMRLADEQKKQKEELHKKIIMLEKQLDAKQAVQLEIEQLRGKVNVMKHMGDEGDLEVLNQVDLLLKALREKEGDLESLEDLNQSLIVQERKSNDELQDARKEMVNGLKDMSINSHIGVKRMGELDNKPFHDAMKRKYNEAEADERASELCSLWEEYLRDPGWHPLKVVITNGKEQTMIKEDDEKLIDLKKNYGAAVYNAVTAALIEINEYNPSGTYITSELWNYNEGRRATLKEGVALLLKQWKFHKKKRGMD</sequence>
<feature type="coiled-coil region" evidence="3">
    <location>
        <begin position="886"/>
        <end position="937"/>
    </location>
</feature>
<reference evidence="7" key="2">
    <citation type="submission" date="2020-08" db="EMBL/GenBank/DDBJ databases">
        <title>Plant Genome Project.</title>
        <authorList>
            <person name="Zhang R.-G."/>
        </authorList>
    </citation>
    <scope>NUCLEOTIDE SEQUENCE</scope>
    <source>
        <strain evidence="7">Huo1</strain>
        <tissue evidence="7">Leaf</tissue>
    </source>
</reference>
<gene>
    <name evidence="7" type="ORF">SASPL_136690</name>
</gene>
<dbReference type="InterPro" id="IPR005380">
    <property type="entry name" value="XS_domain"/>
</dbReference>
<dbReference type="InterPro" id="IPR038588">
    <property type="entry name" value="XS_domain_sf"/>
</dbReference>
<evidence type="ECO:0008006" key="9">
    <source>
        <dbReference type="Google" id="ProtNLM"/>
    </source>
</evidence>
<evidence type="ECO:0000259" key="4">
    <source>
        <dbReference type="Pfam" id="PF03468"/>
    </source>
</evidence>
<name>A0A8X8ZGP3_SALSN</name>
<dbReference type="InterPro" id="IPR005379">
    <property type="entry name" value="FDM1-5/IDN2_XH"/>
</dbReference>
<feature type="domain" description="Zinc finger-XS" evidence="6">
    <location>
        <begin position="1213"/>
        <end position="1256"/>
    </location>
</feature>
<dbReference type="Pfam" id="PF03468">
    <property type="entry name" value="XS"/>
    <property type="match status" value="4"/>
</dbReference>
<dbReference type="Pfam" id="PF03470">
    <property type="entry name" value="zf-XS"/>
    <property type="match status" value="4"/>
</dbReference>
<evidence type="ECO:0000259" key="5">
    <source>
        <dbReference type="Pfam" id="PF03469"/>
    </source>
</evidence>
<evidence type="ECO:0000313" key="8">
    <source>
        <dbReference type="Proteomes" id="UP000298416"/>
    </source>
</evidence>
<keyword evidence="2" id="KW-0943">RNA-mediated gene silencing</keyword>
<feature type="domain" description="XS" evidence="4">
    <location>
        <begin position="1283"/>
        <end position="1394"/>
    </location>
</feature>
<dbReference type="Proteomes" id="UP000298416">
    <property type="component" value="Unassembled WGS sequence"/>
</dbReference>
<feature type="coiled-coil region" evidence="3">
    <location>
        <begin position="1440"/>
        <end position="1478"/>
    </location>
</feature>
<feature type="domain" description="Factor of DNA methylation 1-5/IDN2" evidence="5">
    <location>
        <begin position="1007"/>
        <end position="1133"/>
    </location>
</feature>
<dbReference type="GO" id="GO:0080188">
    <property type="term" value="P:gene silencing by siRNA-directed DNA methylation"/>
    <property type="evidence" value="ECO:0007669"/>
    <property type="project" value="InterPro"/>
</dbReference>
<keyword evidence="1 3" id="KW-0175">Coiled coil</keyword>
<feature type="domain" description="Zinc finger-XS" evidence="6">
    <location>
        <begin position="508"/>
        <end position="551"/>
    </location>
</feature>
<feature type="domain" description="Zinc finger-XS" evidence="6">
    <location>
        <begin position="270"/>
        <end position="313"/>
    </location>
</feature>
<feature type="domain" description="XS" evidence="4">
    <location>
        <begin position="606"/>
        <end position="714"/>
    </location>
</feature>
<dbReference type="CDD" id="cd12266">
    <property type="entry name" value="RRM_like_XS"/>
    <property type="match status" value="2"/>
</dbReference>
<reference evidence="7" key="1">
    <citation type="submission" date="2018-01" db="EMBL/GenBank/DDBJ databases">
        <authorList>
            <person name="Mao J.F."/>
        </authorList>
    </citation>
    <scope>NUCLEOTIDE SEQUENCE</scope>
    <source>
        <strain evidence="7">Huo1</strain>
        <tissue evidence="7">Leaf</tissue>
    </source>
</reference>
<keyword evidence="8" id="KW-1185">Reference proteome</keyword>
<evidence type="ECO:0000256" key="1">
    <source>
        <dbReference type="ARBA" id="ARBA00023054"/>
    </source>
</evidence>
<comment type="caution">
    <text evidence="7">The sequence shown here is derived from an EMBL/GenBank/DDBJ whole genome shotgun (WGS) entry which is preliminary data.</text>
</comment>
<feature type="domain" description="XS" evidence="4">
    <location>
        <begin position="367"/>
        <end position="477"/>
    </location>
</feature>
<evidence type="ECO:0000256" key="2">
    <source>
        <dbReference type="ARBA" id="ARBA00023158"/>
    </source>
</evidence>
<organism evidence="7">
    <name type="scientific">Salvia splendens</name>
    <name type="common">Scarlet sage</name>
    <dbReference type="NCBI Taxonomy" id="180675"/>
    <lineage>
        <taxon>Eukaryota</taxon>
        <taxon>Viridiplantae</taxon>
        <taxon>Streptophyta</taxon>
        <taxon>Embryophyta</taxon>
        <taxon>Tracheophyta</taxon>
        <taxon>Spermatophyta</taxon>
        <taxon>Magnoliopsida</taxon>
        <taxon>eudicotyledons</taxon>
        <taxon>Gunneridae</taxon>
        <taxon>Pentapetalae</taxon>
        <taxon>asterids</taxon>
        <taxon>lamiids</taxon>
        <taxon>Lamiales</taxon>
        <taxon>Lamiaceae</taxon>
        <taxon>Nepetoideae</taxon>
        <taxon>Mentheae</taxon>
        <taxon>Salviinae</taxon>
        <taxon>Salvia</taxon>
        <taxon>Salvia subgen. Calosphace</taxon>
        <taxon>core Calosphace</taxon>
    </lineage>
</organism>
<accession>A0A8X8ZGP3</accession>
<proteinExistence type="predicted"/>
<feature type="domain" description="Factor of DNA methylation 1-5/IDN2" evidence="5">
    <location>
        <begin position="1689"/>
        <end position="1819"/>
    </location>
</feature>
<feature type="coiled-coil region" evidence="3">
    <location>
        <begin position="1557"/>
        <end position="1672"/>
    </location>
</feature>
<feature type="coiled-coil region" evidence="3">
    <location>
        <begin position="762"/>
        <end position="836"/>
    </location>
</feature>
<dbReference type="Pfam" id="PF03469">
    <property type="entry name" value="XH"/>
    <property type="match status" value="2"/>
</dbReference>
<dbReference type="PANTHER" id="PTHR21596">
    <property type="entry name" value="RIBONUCLEASE P SUBUNIT P38"/>
    <property type="match status" value="1"/>
</dbReference>
<dbReference type="Gene3D" id="3.30.70.2890">
    <property type="entry name" value="XS domain"/>
    <property type="match status" value="4"/>
</dbReference>
<feature type="domain" description="Zinc finger-XS" evidence="6">
    <location>
        <begin position="57"/>
        <end position="100"/>
    </location>
</feature>
<dbReference type="PANTHER" id="PTHR21596:SF65">
    <property type="entry name" value="PROTEIN INVOLVED IN DE NOVO 2-RELATED"/>
    <property type="match status" value="1"/>
</dbReference>